<dbReference type="GO" id="GO:0006364">
    <property type="term" value="P:rRNA processing"/>
    <property type="evidence" value="ECO:0007669"/>
    <property type="project" value="UniProtKB-KW"/>
</dbReference>
<keyword evidence="4" id="KW-0808">Transferase</keyword>
<dbReference type="NCBIfam" id="TIGR00096">
    <property type="entry name" value="16S rRNA (cytidine(1402)-2'-O)-methyltransferase"/>
    <property type="match status" value="1"/>
</dbReference>
<keyword evidence="2" id="KW-0698">rRNA processing</keyword>
<dbReference type="PROSITE" id="PS01296">
    <property type="entry name" value="RSMI"/>
    <property type="match status" value="1"/>
</dbReference>
<name>A0A381TY86_9ZZZZ</name>
<dbReference type="FunFam" id="3.40.1010.10:FF:000007">
    <property type="entry name" value="Ribosomal RNA small subunit methyltransferase I"/>
    <property type="match status" value="1"/>
</dbReference>
<dbReference type="Pfam" id="PF00590">
    <property type="entry name" value="TP_methylase"/>
    <property type="match status" value="1"/>
</dbReference>
<dbReference type="GO" id="GO:0008168">
    <property type="term" value="F:methyltransferase activity"/>
    <property type="evidence" value="ECO:0007669"/>
    <property type="project" value="UniProtKB-KW"/>
</dbReference>
<dbReference type="GO" id="GO:0032259">
    <property type="term" value="P:methylation"/>
    <property type="evidence" value="ECO:0007669"/>
    <property type="project" value="UniProtKB-KW"/>
</dbReference>
<proteinExistence type="inferred from homology"/>
<evidence type="ECO:0000256" key="4">
    <source>
        <dbReference type="ARBA" id="ARBA00022679"/>
    </source>
</evidence>
<reference evidence="7" key="1">
    <citation type="submission" date="2018-05" db="EMBL/GenBank/DDBJ databases">
        <authorList>
            <person name="Lanie J.A."/>
            <person name="Ng W.-L."/>
            <person name="Kazmierczak K.M."/>
            <person name="Andrzejewski T.M."/>
            <person name="Davidsen T.M."/>
            <person name="Wayne K.J."/>
            <person name="Tettelin H."/>
            <person name="Glass J.I."/>
            <person name="Rusch D."/>
            <person name="Podicherti R."/>
            <person name="Tsui H.-C.T."/>
            <person name="Winkler M.E."/>
        </authorList>
    </citation>
    <scope>NUCLEOTIDE SEQUENCE</scope>
</reference>
<dbReference type="Gene3D" id="3.40.1010.10">
    <property type="entry name" value="Cobalt-precorrin-4 Transmethylase, Domain 1"/>
    <property type="match status" value="1"/>
</dbReference>
<dbReference type="CDD" id="cd11648">
    <property type="entry name" value="RsmI"/>
    <property type="match status" value="1"/>
</dbReference>
<dbReference type="InterPro" id="IPR014776">
    <property type="entry name" value="4pyrrole_Mease_sub2"/>
</dbReference>
<evidence type="ECO:0000256" key="1">
    <source>
        <dbReference type="ARBA" id="ARBA00022490"/>
    </source>
</evidence>
<protein>
    <recommendedName>
        <fullName evidence="6">Tetrapyrrole methylase domain-containing protein</fullName>
    </recommendedName>
</protein>
<sequence>MSGTLYVVATPIGNLEDISFRALRVLREVDLIAAEDTRRTAKLLQHYSILTPTTSFHAHNEKRKQALLLNKLNKNQSIALVSDAGTPTISDPGALIVAAATEAGIRVEAIPGPSAVITAISASGLLGGAFTFVGFPPSRLKDRIPWLSELENDDRAIVFFESPHRIRTTLEQMQHIMSDRNIVIAREMTKVHEELVKGPISDVLSSLRSKVKGEITVVIPPKIKSSKKTSPPTTGQIWKEFRHLTEELGLGKRASISRIAKSYDMKSRDIYSAIEKAKS</sequence>
<dbReference type="InterPro" id="IPR008189">
    <property type="entry name" value="rRNA_ssu_MeTfrase_I"/>
</dbReference>
<keyword evidence="5" id="KW-0949">S-adenosyl-L-methionine</keyword>
<dbReference type="HAMAP" id="MF_01877">
    <property type="entry name" value="16SrRNA_methyltr_I"/>
    <property type="match status" value="1"/>
</dbReference>
<dbReference type="PANTHER" id="PTHR46111:SF1">
    <property type="entry name" value="RIBOSOMAL RNA SMALL SUBUNIT METHYLTRANSFERASE I"/>
    <property type="match status" value="1"/>
</dbReference>
<dbReference type="EMBL" id="UINC01005381">
    <property type="protein sequence ID" value="SVA20965.1"/>
    <property type="molecule type" value="Genomic_DNA"/>
</dbReference>
<evidence type="ECO:0000313" key="7">
    <source>
        <dbReference type="EMBL" id="SVA20965.1"/>
    </source>
</evidence>
<dbReference type="AlphaFoldDB" id="A0A381TY86"/>
<keyword evidence="1" id="KW-0963">Cytoplasm</keyword>
<dbReference type="PIRSF" id="PIRSF005917">
    <property type="entry name" value="MTase_YraL"/>
    <property type="match status" value="1"/>
</dbReference>
<dbReference type="Gene3D" id="3.30.950.10">
    <property type="entry name" value="Methyltransferase, Cobalt-precorrin-4 Transmethylase, Domain 2"/>
    <property type="match status" value="1"/>
</dbReference>
<keyword evidence="3" id="KW-0489">Methyltransferase</keyword>
<accession>A0A381TY86</accession>
<dbReference type="SUPFAM" id="SSF53790">
    <property type="entry name" value="Tetrapyrrole methylase"/>
    <property type="match status" value="1"/>
</dbReference>
<dbReference type="InterPro" id="IPR035996">
    <property type="entry name" value="4pyrrol_Methylase_sf"/>
</dbReference>
<dbReference type="InterPro" id="IPR014777">
    <property type="entry name" value="4pyrrole_Mease_sub1"/>
</dbReference>
<evidence type="ECO:0000256" key="2">
    <source>
        <dbReference type="ARBA" id="ARBA00022552"/>
    </source>
</evidence>
<evidence type="ECO:0000259" key="6">
    <source>
        <dbReference type="Pfam" id="PF00590"/>
    </source>
</evidence>
<dbReference type="InterPro" id="IPR000878">
    <property type="entry name" value="4pyrrol_Mease"/>
</dbReference>
<dbReference type="InterPro" id="IPR018063">
    <property type="entry name" value="SAM_MeTrfase_RsmI_CS"/>
</dbReference>
<gene>
    <name evidence="7" type="ORF">METZ01_LOCUS73819</name>
</gene>
<organism evidence="7">
    <name type="scientific">marine metagenome</name>
    <dbReference type="NCBI Taxonomy" id="408172"/>
    <lineage>
        <taxon>unclassified sequences</taxon>
        <taxon>metagenomes</taxon>
        <taxon>ecological metagenomes</taxon>
    </lineage>
</organism>
<dbReference type="FunFam" id="3.30.950.10:FF:000002">
    <property type="entry name" value="Ribosomal RNA small subunit methyltransferase I"/>
    <property type="match status" value="1"/>
</dbReference>
<evidence type="ECO:0000256" key="5">
    <source>
        <dbReference type="ARBA" id="ARBA00022691"/>
    </source>
</evidence>
<feature type="domain" description="Tetrapyrrole methylase" evidence="6">
    <location>
        <begin position="4"/>
        <end position="203"/>
    </location>
</feature>
<dbReference type="PANTHER" id="PTHR46111">
    <property type="entry name" value="RIBOSOMAL RNA SMALL SUBUNIT METHYLTRANSFERASE I"/>
    <property type="match status" value="1"/>
</dbReference>
<evidence type="ECO:0000256" key="3">
    <source>
        <dbReference type="ARBA" id="ARBA00022603"/>
    </source>
</evidence>